<dbReference type="SUPFAM" id="SSF50998">
    <property type="entry name" value="Quinoprotein alcohol dehydrogenase-like"/>
    <property type="match status" value="1"/>
</dbReference>
<reference evidence="5 6" key="1">
    <citation type="submission" date="2020-01" db="EMBL/GenBank/DDBJ databases">
        <title>Natronorubrum sp. JWXQ-INN 674 isolated from Inner Mongolia Autonomous Region of China.</title>
        <authorList>
            <person name="Xue Q."/>
        </authorList>
    </citation>
    <scope>NUCLEOTIDE SEQUENCE [LARGE SCALE GENOMIC DNA]</scope>
    <source>
        <strain evidence="5 6">JWXQ-INN-674</strain>
    </source>
</reference>
<keyword evidence="2" id="KW-1133">Transmembrane helix</keyword>
<name>A0A6B0VJZ1_9EURY</name>
<dbReference type="PANTHER" id="PTHR34512">
    <property type="entry name" value="CELL SURFACE PROTEIN"/>
    <property type="match status" value="1"/>
</dbReference>
<dbReference type="InterPro" id="IPR002372">
    <property type="entry name" value="PQQ_rpt_dom"/>
</dbReference>
<keyword evidence="6" id="KW-1185">Reference proteome</keyword>
<gene>
    <name evidence="5" type="ORF">GS429_04295</name>
</gene>
<dbReference type="EMBL" id="WUYX01000017">
    <property type="protein sequence ID" value="MXV61296.1"/>
    <property type="molecule type" value="Genomic_DNA"/>
</dbReference>
<comment type="caution">
    <text evidence="5">The sequence shown here is derived from an EMBL/GenBank/DDBJ whole genome shotgun (WGS) entry which is preliminary data.</text>
</comment>
<dbReference type="PANTHER" id="PTHR34512:SF30">
    <property type="entry name" value="OUTER MEMBRANE PROTEIN ASSEMBLY FACTOR BAMB"/>
    <property type="match status" value="1"/>
</dbReference>
<keyword evidence="2" id="KW-0472">Membrane</keyword>
<evidence type="ECO:0000313" key="5">
    <source>
        <dbReference type="EMBL" id="MXV61296.1"/>
    </source>
</evidence>
<dbReference type="InterPro" id="IPR006311">
    <property type="entry name" value="TAT_signal"/>
</dbReference>
<feature type="coiled-coil region" evidence="1">
    <location>
        <begin position="900"/>
        <end position="927"/>
    </location>
</feature>
<dbReference type="InterPro" id="IPR018391">
    <property type="entry name" value="PQQ_b-propeller_rpt"/>
</dbReference>
<dbReference type="SMART" id="SM00564">
    <property type="entry name" value="PQQ"/>
    <property type="match status" value="5"/>
</dbReference>
<dbReference type="RefSeq" id="WP_160063067.1">
    <property type="nucleotide sequence ID" value="NZ_WUYX01000017.1"/>
</dbReference>
<dbReference type="PROSITE" id="PS51318">
    <property type="entry name" value="TAT"/>
    <property type="match status" value="1"/>
</dbReference>
<evidence type="ECO:0000259" key="3">
    <source>
        <dbReference type="Pfam" id="PF13360"/>
    </source>
</evidence>
<evidence type="ECO:0000256" key="1">
    <source>
        <dbReference type="SAM" id="Coils"/>
    </source>
</evidence>
<dbReference type="OrthoDB" id="206221at2157"/>
<keyword evidence="2" id="KW-0812">Transmembrane</keyword>
<accession>A0A6B0VJZ1</accession>
<protein>
    <submittedName>
        <fullName evidence="5">PQQ-binding-like beta-propeller repeat protein</fullName>
    </submittedName>
</protein>
<dbReference type="InterPro" id="IPR015943">
    <property type="entry name" value="WD40/YVTN_repeat-like_dom_sf"/>
</dbReference>
<organism evidence="5 6">
    <name type="scientific">Natronorubrum halalkaliphilum</name>
    <dbReference type="NCBI Taxonomy" id="2691917"/>
    <lineage>
        <taxon>Archaea</taxon>
        <taxon>Methanobacteriati</taxon>
        <taxon>Methanobacteriota</taxon>
        <taxon>Stenosarchaea group</taxon>
        <taxon>Halobacteria</taxon>
        <taxon>Halobacteriales</taxon>
        <taxon>Natrialbaceae</taxon>
        <taxon>Natronorubrum</taxon>
    </lineage>
</organism>
<feature type="transmembrane region" description="Helical" evidence="2">
    <location>
        <begin position="943"/>
        <end position="964"/>
    </location>
</feature>
<evidence type="ECO:0000256" key="2">
    <source>
        <dbReference type="SAM" id="Phobius"/>
    </source>
</evidence>
<dbReference type="InterPro" id="IPR011047">
    <property type="entry name" value="Quinoprotein_ADH-like_sf"/>
</dbReference>
<dbReference type="Gene3D" id="2.130.10.10">
    <property type="entry name" value="YVTN repeat-like/Quinoprotein amine dehydrogenase"/>
    <property type="match status" value="1"/>
</dbReference>
<dbReference type="InterPro" id="IPR058677">
    <property type="entry name" value="ORF4_N"/>
</dbReference>
<dbReference type="Proteomes" id="UP000434101">
    <property type="component" value="Unassembled WGS sequence"/>
</dbReference>
<dbReference type="AlphaFoldDB" id="A0A6B0VJZ1"/>
<feature type="domain" description="Envelope protein N-terminal" evidence="4">
    <location>
        <begin position="95"/>
        <end position="421"/>
    </location>
</feature>
<dbReference type="Pfam" id="PF13360">
    <property type="entry name" value="PQQ_2"/>
    <property type="match status" value="1"/>
</dbReference>
<dbReference type="Pfam" id="PF26255">
    <property type="entry name" value="Viral_env_HRPV"/>
    <property type="match status" value="1"/>
</dbReference>
<keyword evidence="1" id="KW-0175">Coiled coil</keyword>
<evidence type="ECO:0000313" key="6">
    <source>
        <dbReference type="Proteomes" id="UP000434101"/>
    </source>
</evidence>
<sequence length="969" mass="104974">MSSADGSAQRPQPMPTAHEVVAGCTLNRRAFLQGAAATGTAAAIGAAGTGTVAADDDPGLVDGLKEAVTGAATDPSIATVGGLGLAVFVGATAVDTIYGNITEDPSADRHILHQLVDSETDSMDSHFVNFGNYMNDTRPIASLEARHGMAQAWEEGEGSSGGYDRALQRIRQYYELPEFNHLHAGNKALLQLSYIANSGMDTDPVYPIAGSAYIDGDSSDTIQMRITNEREEVEWTLHDGTVVDENAFDNIDHIDGADGVPTTPVIEFGPFDEFDTAEHSQPITQDVLDSWSEDGHPLHGGGYVTFEADDGTEYQTDLKFVTQAVDDDVDDDDDDDDDPTQSQRAFDGAEWLRLYDRVSNLSDDVVSRYDQGFVSDIYDELEAGNITPEQVRSPEGMARFLSGTDDPANDRFRIAWMQQFGFARADMTAVSGMSVNWTGATDSWVDSDPELDDRHVYPDGYVEDVDYSGVLFGTDVSEDGFQPGGRYAVGLPVYVGAEDELIALDPSDGSRIWKYTKHSDDLNDVEVMSDGTAVFTGADDAEFHSIDPNDGSQNWTFDTEQNRAERAALSPDEDILCVGDDDGGLFGLNTDDGSQQWHVSGAGSTTRGLAYSPDGNTIYATYNDNVIQSIDANDRSENWSVEFSLGTPRDLLADDDSLFVAFTDSAVMSLDATDGSENWTFDQLIDGNNATGLDLFKDTLYVASFEEVAAVAVDDGSSNWIASFDEMYPSRLKVAPGGQSLFIGGSNGLCRASASDGSVEWEIEHDGADYPAIRQPEGEIDGLAGRSIMFDESTDDRQGEGQVDLWDGVVEVNDMWDANGHTIEHTDEQTFEDVEALEATPDSIDTIIDEMDEFDSTDDIRFIRDLELIFDHYDVPEDDRETVSVNDLDYSSPDYDSYDSSEFADAMAELEEKIEQIEDDDGDTEVEVGLGFPDLGDFEGAGMLGLGLIGVVVLAVVGIVTDLIPGLGN</sequence>
<feature type="domain" description="Pyrrolo-quinoline quinone repeat" evidence="3">
    <location>
        <begin position="489"/>
        <end position="680"/>
    </location>
</feature>
<evidence type="ECO:0000259" key="4">
    <source>
        <dbReference type="Pfam" id="PF26255"/>
    </source>
</evidence>
<proteinExistence type="predicted"/>